<dbReference type="SMART" id="SM00317">
    <property type="entry name" value="SET"/>
    <property type="match status" value="1"/>
</dbReference>
<organism evidence="17 18">
    <name type="scientific">Sporothrix epigloea</name>
    <dbReference type="NCBI Taxonomy" id="1892477"/>
    <lineage>
        <taxon>Eukaryota</taxon>
        <taxon>Fungi</taxon>
        <taxon>Dikarya</taxon>
        <taxon>Ascomycota</taxon>
        <taxon>Pezizomycotina</taxon>
        <taxon>Sordariomycetes</taxon>
        <taxon>Sordariomycetidae</taxon>
        <taxon>Ophiostomatales</taxon>
        <taxon>Ophiostomataceae</taxon>
        <taxon>Sporothrix</taxon>
    </lineage>
</organism>
<comment type="caution">
    <text evidence="17">The sequence shown here is derived from an EMBL/GenBank/DDBJ whole genome shotgun (WGS) entry which is preliminary data.</text>
</comment>
<dbReference type="PANTHER" id="PTHR12977:SF4">
    <property type="entry name" value="HISTONE-LYSINE N-METHYLTRANSFERASE KMT5B"/>
    <property type="match status" value="1"/>
</dbReference>
<dbReference type="InterPro" id="IPR001214">
    <property type="entry name" value="SET_dom"/>
</dbReference>
<evidence type="ECO:0000256" key="12">
    <source>
        <dbReference type="ARBA" id="ARBA00024057"/>
    </source>
</evidence>
<keyword evidence="10" id="KW-0156">Chromatin regulator</keyword>
<dbReference type="InterPro" id="IPR025783">
    <property type="entry name" value="Set9_fungi"/>
</dbReference>
<dbReference type="PANTHER" id="PTHR12977">
    <property type="entry name" value="SUPPRESSOR OF VARIEGATION 4-20-RELATED"/>
    <property type="match status" value="1"/>
</dbReference>
<keyword evidence="8 17" id="KW-0808">Transferase</keyword>
<evidence type="ECO:0000256" key="7">
    <source>
        <dbReference type="ARBA" id="ARBA00022603"/>
    </source>
</evidence>
<comment type="subcellular location">
    <subcellularLocation>
        <location evidence="3">Chromosome</location>
    </subcellularLocation>
    <subcellularLocation>
        <location evidence="2">Nucleus</location>
    </subcellularLocation>
</comment>
<keyword evidence="6" id="KW-0158">Chromosome</keyword>
<dbReference type="Pfam" id="PF00856">
    <property type="entry name" value="SET"/>
    <property type="match status" value="1"/>
</dbReference>
<keyword evidence="9" id="KW-0949">S-adenosyl-L-methionine</keyword>
<dbReference type="Gene3D" id="1.10.10.1700">
    <property type="entry name" value="Histone-lysine N-methyltransferase"/>
    <property type="match status" value="1"/>
</dbReference>
<dbReference type="PROSITE" id="PS51567">
    <property type="entry name" value="SAM_MT43_SUVAR420_1"/>
    <property type="match status" value="1"/>
</dbReference>
<reference evidence="17 18" key="1">
    <citation type="submission" date="2024-01" db="EMBL/GenBank/DDBJ databases">
        <authorList>
            <person name="Allen C."/>
            <person name="Tagirdzhanova G."/>
        </authorList>
    </citation>
    <scope>NUCLEOTIDE SEQUENCE [LARGE SCALE GENOMIC DNA]</scope>
    <source>
        <strain evidence="17 18">CBS 573.63</strain>
    </source>
</reference>
<evidence type="ECO:0000256" key="8">
    <source>
        <dbReference type="ARBA" id="ARBA00022679"/>
    </source>
</evidence>
<evidence type="ECO:0000256" key="6">
    <source>
        <dbReference type="ARBA" id="ARBA00022454"/>
    </source>
</evidence>
<name>A0ABP0DJU1_9PEZI</name>
<feature type="compositionally biased region" description="Basic and acidic residues" evidence="15">
    <location>
        <begin position="469"/>
        <end position="484"/>
    </location>
</feature>
<sequence length="777" mass="86907">MPRARLQNDPPKKHTLTLAQIASYDDILTDSLVDHVFYWTTVPKNRPSYLPSRGVREEEITKIIQDHLVVDPDLQVAEKKFLATNGLGKFYRALKTESEKEDFRRHLCRYMQIYLPDCPFEVSTTNRYTIFQEEACLSARRFIKSGETIKYLSGIQVVITVEEEAALSKRKKDFSIIVSSRKKEVNLFMGPARFSNHDCNANARLVTTGQAGIEIIATRSIGVGEEITVTYGNGYFGQDNCECLCKTCEDNLTNGWAQEDGRLPVKQSVEDGSTTPMQGYSLRKREENSFHRGKSETPTLTHIAKPKVSRACLRKLQRNASTVASTTIDREDVPYSQKRERATSLLATPPVSPAKRQKVALSVTSPNGGSLQESFINGSDLAVASQFPFVSDNNDPILETDTVAEAEVLIGVTEHDGKQIPTRSIFMAASDTITAIIGTAVTGLEVEKPAIIDGSSLPTPESSLDSDGDEKAETKFRDEPSKESENEETAVQKHQPVRRRKQRGRKKMGIRAAPVQANSEIEEVKRLSTELPRRRVPGDYTLTPLLLAEPETAWVICTVCTNAFVQRNAYVTRISCSRCERHSKLYGYMWPKTEPEGNWDKEERILDHRLVHRFLPTGDETSPQGRKRWERQNDNTTTTEDGDPTGAKKENLGAGIWRKSRYTIQRELAEKASKSVKLKRELAEAAAAKSTKRKYVRKAASNTAKTKITKTATVTKLATISTTSVKPAASIQQAQPVVVKRKRGRPPRIAKPSYETQHSEPPPPASTITYSEWDFVA</sequence>
<dbReference type="InterPro" id="IPR046341">
    <property type="entry name" value="SET_dom_sf"/>
</dbReference>
<feature type="compositionally biased region" description="Basic residues" evidence="15">
    <location>
        <begin position="495"/>
        <end position="509"/>
    </location>
</feature>
<feature type="region of interest" description="Disordered" evidence="15">
    <location>
        <begin position="452"/>
        <end position="514"/>
    </location>
</feature>
<evidence type="ECO:0000256" key="9">
    <source>
        <dbReference type="ARBA" id="ARBA00022691"/>
    </source>
</evidence>
<evidence type="ECO:0000256" key="14">
    <source>
        <dbReference type="ARBA" id="ARBA00048081"/>
    </source>
</evidence>
<keyword evidence="11" id="KW-0539">Nucleus</keyword>
<evidence type="ECO:0000256" key="1">
    <source>
        <dbReference type="ARBA" id="ARBA00001984"/>
    </source>
</evidence>
<feature type="region of interest" description="Disordered" evidence="15">
    <location>
        <begin position="615"/>
        <end position="652"/>
    </location>
</feature>
<dbReference type="GO" id="GO:0032259">
    <property type="term" value="P:methylation"/>
    <property type="evidence" value="ECO:0007669"/>
    <property type="project" value="UniProtKB-KW"/>
</dbReference>
<evidence type="ECO:0000256" key="2">
    <source>
        <dbReference type="ARBA" id="ARBA00004123"/>
    </source>
</evidence>
<evidence type="ECO:0000256" key="10">
    <source>
        <dbReference type="ARBA" id="ARBA00022853"/>
    </source>
</evidence>
<dbReference type="Gene3D" id="2.170.270.10">
    <property type="entry name" value="SET domain"/>
    <property type="match status" value="1"/>
</dbReference>
<evidence type="ECO:0000256" key="3">
    <source>
        <dbReference type="ARBA" id="ARBA00004286"/>
    </source>
</evidence>
<feature type="domain" description="SET" evidence="16">
    <location>
        <begin position="118"/>
        <end position="232"/>
    </location>
</feature>
<evidence type="ECO:0000256" key="5">
    <source>
        <dbReference type="ARBA" id="ARBA00015413"/>
    </source>
</evidence>
<feature type="region of interest" description="Disordered" evidence="15">
    <location>
        <begin position="732"/>
        <end position="768"/>
    </location>
</feature>
<dbReference type="SUPFAM" id="SSF82199">
    <property type="entry name" value="SET domain"/>
    <property type="match status" value="1"/>
</dbReference>
<comment type="function">
    <text evidence="1">Histone methyltransferase that trimethylates 'Lys-20' of histone H4 to form H4K20me3.</text>
</comment>
<dbReference type="GO" id="GO:0140999">
    <property type="term" value="F:histone H3K4 trimethyltransferase activity"/>
    <property type="evidence" value="ECO:0007669"/>
    <property type="project" value="UniProtKB-EC"/>
</dbReference>
<dbReference type="EMBL" id="CAWUOM010000047">
    <property type="protein sequence ID" value="CAK7268518.1"/>
    <property type="molecule type" value="Genomic_DNA"/>
</dbReference>
<keyword evidence="7 17" id="KW-0489">Methyltransferase</keyword>
<keyword evidence="18" id="KW-1185">Reference proteome</keyword>
<evidence type="ECO:0000256" key="11">
    <source>
        <dbReference type="ARBA" id="ARBA00023242"/>
    </source>
</evidence>
<evidence type="ECO:0000256" key="13">
    <source>
        <dbReference type="ARBA" id="ARBA00030653"/>
    </source>
</evidence>
<protein>
    <recommendedName>
        <fullName evidence="5">Histone-lysine N-methyltransferase SET9</fullName>
        <ecNumber evidence="12">2.1.1.372</ecNumber>
    </recommendedName>
    <alternativeName>
        <fullName evidence="4">Histone-lysine N-methyltransferase set9</fullName>
    </alternativeName>
    <alternativeName>
        <fullName evidence="13">SET domain protein 9</fullName>
    </alternativeName>
</protein>
<evidence type="ECO:0000256" key="15">
    <source>
        <dbReference type="SAM" id="MobiDB-lite"/>
    </source>
</evidence>
<dbReference type="EC" id="2.1.1.372" evidence="12"/>
<feature type="compositionally biased region" description="Basic residues" evidence="15">
    <location>
        <begin position="739"/>
        <end position="748"/>
    </location>
</feature>
<accession>A0ABP0DJU1</accession>
<comment type="catalytic activity">
    <reaction evidence="14">
        <text>L-lysyl(20)-[histone H4] + 3 S-adenosyl-L-methionine = N(6),N(6),N(6)-trimethyl-L-lysyl(20)-[histone H4] + 3 S-adenosyl-L-homocysteine + 3 H(+)</text>
        <dbReference type="Rhea" id="RHEA:64456"/>
        <dbReference type="Rhea" id="RHEA-COMP:15554"/>
        <dbReference type="Rhea" id="RHEA-COMP:15998"/>
        <dbReference type="ChEBI" id="CHEBI:15378"/>
        <dbReference type="ChEBI" id="CHEBI:29969"/>
        <dbReference type="ChEBI" id="CHEBI:57856"/>
        <dbReference type="ChEBI" id="CHEBI:59789"/>
        <dbReference type="ChEBI" id="CHEBI:61961"/>
        <dbReference type="EC" id="2.1.1.372"/>
    </reaction>
</comment>
<proteinExistence type="predicted"/>
<evidence type="ECO:0000259" key="16">
    <source>
        <dbReference type="PROSITE" id="PS50280"/>
    </source>
</evidence>
<evidence type="ECO:0000256" key="4">
    <source>
        <dbReference type="ARBA" id="ARBA00014232"/>
    </source>
</evidence>
<dbReference type="InterPro" id="IPR039977">
    <property type="entry name" value="Suv4-20/Set9"/>
</dbReference>
<gene>
    <name evidence="17" type="primary">set9</name>
    <name evidence="17" type="ORF">SEPCBS57363_003134</name>
</gene>
<dbReference type="CDD" id="cd10524">
    <property type="entry name" value="SET_Suv4-20-like"/>
    <property type="match status" value="1"/>
</dbReference>
<dbReference type="PROSITE" id="PS50280">
    <property type="entry name" value="SET"/>
    <property type="match status" value="1"/>
</dbReference>
<evidence type="ECO:0000313" key="17">
    <source>
        <dbReference type="EMBL" id="CAK7268518.1"/>
    </source>
</evidence>
<dbReference type="Proteomes" id="UP001642501">
    <property type="component" value="Unassembled WGS sequence"/>
</dbReference>
<dbReference type="InterPro" id="IPR041938">
    <property type="entry name" value="Hist-Lys_N-MTase_N"/>
</dbReference>
<evidence type="ECO:0000313" key="18">
    <source>
        <dbReference type="Proteomes" id="UP001642501"/>
    </source>
</evidence>